<dbReference type="Proteomes" id="UP000278006">
    <property type="component" value="Unassembled WGS sequence"/>
</dbReference>
<dbReference type="PANTHER" id="PTHR42659:SF2">
    <property type="entry name" value="XANTHINE DEHYDROGENASE SUBUNIT C-RELATED"/>
    <property type="match status" value="1"/>
</dbReference>
<dbReference type="InterPro" id="IPR016166">
    <property type="entry name" value="FAD-bd_PCMH"/>
</dbReference>
<dbReference type="InterPro" id="IPR036318">
    <property type="entry name" value="FAD-bd_PCMH-like_sf"/>
</dbReference>
<dbReference type="GO" id="GO:0071949">
    <property type="term" value="F:FAD binding"/>
    <property type="evidence" value="ECO:0007669"/>
    <property type="project" value="InterPro"/>
</dbReference>
<protein>
    <submittedName>
        <fullName evidence="5">Molybdopterin dehydrogenase</fullName>
    </submittedName>
</protein>
<dbReference type="SUPFAM" id="SSF56176">
    <property type="entry name" value="FAD-binding/transporter-associated domain-like"/>
    <property type="match status" value="1"/>
</dbReference>
<keyword evidence="3" id="KW-0560">Oxidoreductase</keyword>
<gene>
    <name evidence="5" type="ORF">D8I35_06425</name>
</gene>
<evidence type="ECO:0000256" key="1">
    <source>
        <dbReference type="ARBA" id="ARBA00022630"/>
    </source>
</evidence>
<dbReference type="RefSeq" id="WP_122226811.1">
    <property type="nucleotide sequence ID" value="NZ_RDQO01000001.1"/>
</dbReference>
<evidence type="ECO:0000256" key="2">
    <source>
        <dbReference type="ARBA" id="ARBA00022827"/>
    </source>
</evidence>
<keyword evidence="6" id="KW-1185">Reference proteome</keyword>
<keyword evidence="2" id="KW-0274">FAD</keyword>
<reference evidence="5 6" key="1">
    <citation type="submission" date="2018-10" db="EMBL/GenBank/DDBJ databases">
        <title>Draft genome of Cortibacter populi DSM10536.</title>
        <authorList>
            <person name="Bernier A.-M."/>
            <person name="Bernard K."/>
        </authorList>
    </citation>
    <scope>NUCLEOTIDE SEQUENCE [LARGE SCALE GENOMIC DNA]</scope>
    <source>
        <strain evidence="5 6">DSM 105136</strain>
    </source>
</reference>
<evidence type="ECO:0000256" key="3">
    <source>
        <dbReference type="ARBA" id="ARBA00023002"/>
    </source>
</evidence>
<dbReference type="Pfam" id="PF00941">
    <property type="entry name" value="FAD_binding_5"/>
    <property type="match status" value="1"/>
</dbReference>
<dbReference type="PROSITE" id="PS51387">
    <property type="entry name" value="FAD_PCMH"/>
    <property type="match status" value="1"/>
</dbReference>
<dbReference type="InterPro" id="IPR002346">
    <property type="entry name" value="Mopterin_DH_FAD-bd"/>
</dbReference>
<accession>A0A3M6R0A1</accession>
<evidence type="ECO:0000259" key="4">
    <source>
        <dbReference type="PROSITE" id="PS51387"/>
    </source>
</evidence>
<dbReference type="InterPro" id="IPR016169">
    <property type="entry name" value="FAD-bd_PCMH_sub2"/>
</dbReference>
<dbReference type="Gene3D" id="3.30.465.10">
    <property type="match status" value="1"/>
</dbReference>
<evidence type="ECO:0000313" key="5">
    <source>
        <dbReference type="EMBL" id="RMX08686.1"/>
    </source>
</evidence>
<dbReference type="EMBL" id="RDQO01000001">
    <property type="protein sequence ID" value="RMX08686.1"/>
    <property type="molecule type" value="Genomic_DNA"/>
</dbReference>
<comment type="caution">
    <text evidence="5">The sequence shown here is derived from an EMBL/GenBank/DDBJ whole genome shotgun (WGS) entry which is preliminary data.</text>
</comment>
<dbReference type="InterPro" id="IPR051312">
    <property type="entry name" value="Diverse_Substr_Oxidored"/>
</dbReference>
<evidence type="ECO:0000313" key="6">
    <source>
        <dbReference type="Proteomes" id="UP000278006"/>
    </source>
</evidence>
<feature type="domain" description="FAD-binding PCMH-type" evidence="4">
    <location>
        <begin position="1"/>
        <end position="163"/>
    </location>
</feature>
<keyword evidence="1" id="KW-0285">Flavoprotein</keyword>
<dbReference type="PANTHER" id="PTHR42659">
    <property type="entry name" value="XANTHINE DEHYDROGENASE SUBUNIT C-RELATED"/>
    <property type="match status" value="1"/>
</dbReference>
<dbReference type="AlphaFoldDB" id="A0A3M6R0A1"/>
<sequence>MQLLSPATPWEAQRLADALGPSARYLSGATVVQQEWDDPRLAPDGITFINLMGWPQTQQITLEEEGLRIGAAARLETVRTNALVHAHAPLLCTALAQLGAPGVRRLGTIGGNVGWGVGDTGPVLLALDAEAELADGRREPLFLCLQRPVRPLMTAFWLPRADRHPPSRSVFEKVGYRAAFSPARIRLALRWSADGRAVARVAAGAPGTPVHRLLAVEALLDPAAASALPTLEGIRAACQASLPTELALIASRLIAGHAGCLANAAEG</sequence>
<dbReference type="GO" id="GO:0016491">
    <property type="term" value="F:oxidoreductase activity"/>
    <property type="evidence" value="ECO:0007669"/>
    <property type="project" value="UniProtKB-KW"/>
</dbReference>
<dbReference type="OrthoDB" id="9814706at2"/>
<organism evidence="5 6">
    <name type="scientific">Corticibacter populi</name>
    <dbReference type="NCBI Taxonomy" id="1550736"/>
    <lineage>
        <taxon>Bacteria</taxon>
        <taxon>Pseudomonadati</taxon>
        <taxon>Pseudomonadota</taxon>
        <taxon>Betaproteobacteria</taxon>
        <taxon>Burkholderiales</taxon>
        <taxon>Comamonadaceae</taxon>
        <taxon>Corticibacter</taxon>
    </lineage>
</organism>
<proteinExistence type="predicted"/>
<name>A0A3M6R0A1_9BURK</name>